<keyword evidence="10 12" id="KW-0131">Cell cycle</keyword>
<feature type="domain" description="Mur ligase central" evidence="16">
    <location>
        <begin position="108"/>
        <end position="310"/>
    </location>
</feature>
<dbReference type="SUPFAM" id="SSF63418">
    <property type="entry name" value="MurE/MurF N-terminal domain"/>
    <property type="match status" value="1"/>
</dbReference>
<evidence type="ECO:0000259" key="16">
    <source>
        <dbReference type="Pfam" id="PF08245"/>
    </source>
</evidence>
<evidence type="ECO:0000256" key="8">
    <source>
        <dbReference type="ARBA" id="ARBA00022960"/>
    </source>
</evidence>
<dbReference type="PANTHER" id="PTHR23135:SF4">
    <property type="entry name" value="UDP-N-ACETYLMURAMOYL-L-ALANYL-D-GLUTAMATE--2,6-DIAMINOPIMELATE LIGASE MURE HOMOLOG, CHLOROPLASTIC"/>
    <property type="match status" value="1"/>
</dbReference>
<evidence type="ECO:0000256" key="2">
    <source>
        <dbReference type="ARBA" id="ARBA00005898"/>
    </source>
</evidence>
<keyword evidence="8 12" id="KW-0133">Cell shape</keyword>
<dbReference type="InterPro" id="IPR036565">
    <property type="entry name" value="Mur-like_cat_sf"/>
</dbReference>
<dbReference type="InterPro" id="IPR004101">
    <property type="entry name" value="Mur_ligase_C"/>
</dbReference>
<evidence type="ECO:0000259" key="15">
    <source>
        <dbReference type="Pfam" id="PF02875"/>
    </source>
</evidence>
<keyword evidence="3 12" id="KW-0963">Cytoplasm</keyword>
<dbReference type="EC" id="6.3.2.-" evidence="12"/>
<dbReference type="GO" id="GO:0008360">
    <property type="term" value="P:regulation of cell shape"/>
    <property type="evidence" value="ECO:0007669"/>
    <property type="project" value="UniProtKB-KW"/>
</dbReference>
<evidence type="ECO:0000256" key="7">
    <source>
        <dbReference type="ARBA" id="ARBA00022840"/>
    </source>
</evidence>
<sequence length="497" mass="54738">MKLIELLKNCEYTVDAGSLDVNIKDVIYDSRKVVKGCVFVALKGYNVDGHKFIPDAVERGARALVVENEGVAYDGVTVVRVKDARATLALMSVEFFGRPAEELTTIAVTGTKGKTTTVAMIRSILENAGIKTGTIGTLGILIDNRIYKTNNTTPESYEIQQAMRRMVSEGCKAMVVEASSLGLKWHRTDGILFDYGIFTNFSSDHIGDSEHKDMAEYLACKALLFRRCKTGLINIDDENAKGVTEGHTCEIETYGYSENADLVAHGDELVAKRGFIGVHFKTTGVEELSVNVAIPGRFSVYNALAAIAVCRHFAIDKQDILDGLKSVKVKGRVEVVPVPGNYTMLIDYAHNAVSMENVLSTLREYKPHRLITMFGAGGNRPKSRRFEMGEVSGKLSDLSVVTEDNSRFEDVNDIIADIKVGLDKVGGKYVVIPNRIDAIRYCIENAEAGDIIVLAGKGHEDYQEIRGVKYHMDEREIIADIIDADQDDEDDDDSGNR</sequence>
<dbReference type="SUPFAM" id="SSF53244">
    <property type="entry name" value="MurD-like peptide ligases, peptide-binding domain"/>
    <property type="match status" value="1"/>
</dbReference>
<dbReference type="Gene3D" id="3.40.1390.10">
    <property type="entry name" value="MurE/MurF, N-terminal domain"/>
    <property type="match status" value="1"/>
</dbReference>
<comment type="pathway">
    <text evidence="1 12 13">Cell wall biogenesis; peptidoglycan biosynthesis.</text>
</comment>
<dbReference type="HAMAP" id="MF_00208">
    <property type="entry name" value="MurE"/>
    <property type="match status" value="1"/>
</dbReference>
<dbReference type="GO" id="GO:0009252">
    <property type="term" value="P:peptidoglycan biosynthetic process"/>
    <property type="evidence" value="ECO:0007669"/>
    <property type="project" value="UniProtKB-UniRule"/>
</dbReference>
<evidence type="ECO:0000256" key="6">
    <source>
        <dbReference type="ARBA" id="ARBA00022741"/>
    </source>
</evidence>
<dbReference type="RefSeq" id="WP_201426872.1">
    <property type="nucleotide sequence ID" value="NZ_JAEQMG010000040.1"/>
</dbReference>
<dbReference type="InterPro" id="IPR035911">
    <property type="entry name" value="MurE/MurF_N"/>
</dbReference>
<protein>
    <recommendedName>
        <fullName evidence="12">UDP-N-acetylmuramyl-tripeptide synthetase</fullName>
        <ecNumber evidence="12">6.3.2.-</ecNumber>
    </recommendedName>
    <alternativeName>
        <fullName evidence="12">UDP-MurNAc-tripeptide synthetase</fullName>
    </alternativeName>
</protein>
<feature type="modified residue" description="N6-carboxylysine" evidence="12">
    <location>
        <position position="221"/>
    </location>
</feature>
<dbReference type="Pfam" id="PF08245">
    <property type="entry name" value="Mur_ligase_M"/>
    <property type="match status" value="1"/>
</dbReference>
<keyword evidence="12" id="KW-0460">Magnesium</keyword>
<dbReference type="NCBIfam" id="NF001126">
    <property type="entry name" value="PRK00139.1-4"/>
    <property type="match status" value="1"/>
</dbReference>
<feature type="binding site" evidence="12">
    <location>
        <position position="30"/>
    </location>
    <ligand>
        <name>UDP-N-acetyl-alpha-D-muramoyl-L-alanyl-D-glutamate</name>
        <dbReference type="ChEBI" id="CHEBI:83900"/>
    </ligand>
</feature>
<keyword evidence="11 12" id="KW-0961">Cell wall biogenesis/degradation</keyword>
<dbReference type="NCBIfam" id="TIGR01085">
    <property type="entry name" value="murE"/>
    <property type="match status" value="1"/>
</dbReference>
<dbReference type="Pfam" id="PF02875">
    <property type="entry name" value="Mur_ligase_C"/>
    <property type="match status" value="1"/>
</dbReference>
<dbReference type="Gene3D" id="3.40.1190.10">
    <property type="entry name" value="Mur-like, catalytic domain"/>
    <property type="match status" value="1"/>
</dbReference>
<evidence type="ECO:0000256" key="11">
    <source>
        <dbReference type="ARBA" id="ARBA00023316"/>
    </source>
</evidence>
<proteinExistence type="inferred from homology"/>
<feature type="binding site" evidence="12">
    <location>
        <position position="187"/>
    </location>
    <ligand>
        <name>UDP-N-acetyl-alpha-D-muramoyl-L-alanyl-D-glutamate</name>
        <dbReference type="ChEBI" id="CHEBI:83900"/>
    </ligand>
</feature>
<dbReference type="EMBL" id="JAEQMG010000040">
    <property type="protein sequence ID" value="MBK6087566.1"/>
    <property type="molecule type" value="Genomic_DNA"/>
</dbReference>
<dbReference type="Gene3D" id="3.90.190.20">
    <property type="entry name" value="Mur ligase, C-terminal domain"/>
    <property type="match status" value="1"/>
</dbReference>
<comment type="similarity">
    <text evidence="2 12">Belongs to the MurCDEF family. MurE subfamily.</text>
</comment>
<comment type="subcellular location">
    <subcellularLocation>
        <location evidence="12 13">Cytoplasm</location>
    </subcellularLocation>
</comment>
<feature type="binding site" evidence="12">
    <location>
        <begin position="110"/>
        <end position="116"/>
    </location>
    <ligand>
        <name>ATP</name>
        <dbReference type="ChEBI" id="CHEBI:30616"/>
    </ligand>
</feature>
<dbReference type="Pfam" id="PF01225">
    <property type="entry name" value="Mur_ligase"/>
    <property type="match status" value="1"/>
</dbReference>
<feature type="domain" description="Mur ligase C-terminal" evidence="15">
    <location>
        <begin position="331"/>
        <end position="458"/>
    </location>
</feature>
<evidence type="ECO:0000256" key="12">
    <source>
        <dbReference type="HAMAP-Rule" id="MF_00208"/>
    </source>
</evidence>
<feature type="binding site" evidence="12">
    <location>
        <begin position="152"/>
        <end position="153"/>
    </location>
    <ligand>
        <name>UDP-N-acetyl-alpha-D-muramoyl-L-alanyl-D-glutamate</name>
        <dbReference type="ChEBI" id="CHEBI:83900"/>
    </ligand>
</feature>
<organism evidence="17 18">
    <name type="scientific">Ruminococcus difficilis</name>
    <dbReference type="NCBI Taxonomy" id="2763069"/>
    <lineage>
        <taxon>Bacteria</taxon>
        <taxon>Bacillati</taxon>
        <taxon>Bacillota</taxon>
        <taxon>Clostridia</taxon>
        <taxon>Eubacteriales</taxon>
        <taxon>Oscillospiraceae</taxon>
        <taxon>Ruminococcus</taxon>
    </lineage>
</organism>
<dbReference type="InterPro" id="IPR018109">
    <property type="entry name" value="Folylpolyglutamate_synth_CS"/>
</dbReference>
<evidence type="ECO:0000256" key="4">
    <source>
        <dbReference type="ARBA" id="ARBA00022598"/>
    </source>
</evidence>
<dbReference type="GO" id="GO:0005737">
    <property type="term" value="C:cytoplasm"/>
    <property type="evidence" value="ECO:0007669"/>
    <property type="project" value="UniProtKB-SubCell"/>
</dbReference>
<dbReference type="GO" id="GO:0071555">
    <property type="term" value="P:cell wall organization"/>
    <property type="evidence" value="ECO:0007669"/>
    <property type="project" value="UniProtKB-KW"/>
</dbReference>
<dbReference type="InterPro" id="IPR005761">
    <property type="entry name" value="UDP-N-AcMur-Glu-dNH2Pim_ligase"/>
</dbReference>
<evidence type="ECO:0000259" key="14">
    <source>
        <dbReference type="Pfam" id="PF01225"/>
    </source>
</evidence>
<keyword evidence="5 12" id="KW-0132">Cell division</keyword>
<dbReference type="SUPFAM" id="SSF53623">
    <property type="entry name" value="MurD-like peptide ligases, catalytic domain"/>
    <property type="match status" value="1"/>
</dbReference>
<comment type="cofactor">
    <cofactor evidence="12">
        <name>Mg(2+)</name>
        <dbReference type="ChEBI" id="CHEBI:18420"/>
    </cofactor>
</comment>
<keyword evidence="18" id="KW-1185">Reference proteome</keyword>
<gene>
    <name evidence="12" type="primary">murE</name>
    <name evidence="17" type="ORF">JKK62_02695</name>
</gene>
<accession>A0A934TYG4</accession>
<dbReference type="InterPro" id="IPR013221">
    <property type="entry name" value="Mur_ligase_cen"/>
</dbReference>
<feature type="binding site" evidence="12">
    <location>
        <position position="179"/>
    </location>
    <ligand>
        <name>UDP-N-acetyl-alpha-D-muramoyl-L-alanyl-D-glutamate</name>
        <dbReference type="ChEBI" id="CHEBI:83900"/>
    </ligand>
</feature>
<dbReference type="PANTHER" id="PTHR23135">
    <property type="entry name" value="MUR LIGASE FAMILY MEMBER"/>
    <property type="match status" value="1"/>
</dbReference>
<evidence type="ECO:0000256" key="5">
    <source>
        <dbReference type="ARBA" id="ARBA00022618"/>
    </source>
</evidence>
<name>A0A934TYG4_9FIRM</name>
<feature type="binding site" evidence="12">
    <location>
        <position position="151"/>
    </location>
    <ligand>
        <name>UDP-N-acetyl-alpha-D-muramoyl-L-alanyl-D-glutamate</name>
        <dbReference type="ChEBI" id="CHEBI:83900"/>
    </ligand>
</feature>
<feature type="domain" description="Mur ligase N-terminal catalytic" evidence="14">
    <location>
        <begin position="23"/>
        <end position="91"/>
    </location>
</feature>
<dbReference type="GO" id="GO:0005524">
    <property type="term" value="F:ATP binding"/>
    <property type="evidence" value="ECO:0007669"/>
    <property type="project" value="UniProtKB-UniRule"/>
</dbReference>
<keyword evidence="6 12" id="KW-0547">Nucleotide-binding</keyword>
<dbReference type="PROSITE" id="PS01011">
    <property type="entry name" value="FOLYLPOLYGLU_SYNT_1"/>
    <property type="match status" value="1"/>
</dbReference>
<dbReference type="GO" id="GO:0000287">
    <property type="term" value="F:magnesium ion binding"/>
    <property type="evidence" value="ECO:0007669"/>
    <property type="project" value="UniProtKB-UniRule"/>
</dbReference>
<evidence type="ECO:0000256" key="9">
    <source>
        <dbReference type="ARBA" id="ARBA00022984"/>
    </source>
</evidence>
<dbReference type="AlphaFoldDB" id="A0A934TYG4"/>
<evidence type="ECO:0000256" key="1">
    <source>
        <dbReference type="ARBA" id="ARBA00004752"/>
    </source>
</evidence>
<comment type="PTM">
    <text evidence="12">Carboxylation is probably crucial for Mg(2+) binding and, consequently, for the gamma-phosphate positioning of ATP.</text>
</comment>
<evidence type="ECO:0000313" key="17">
    <source>
        <dbReference type="EMBL" id="MBK6087566.1"/>
    </source>
</evidence>
<keyword evidence="9 12" id="KW-0573">Peptidoglycan synthesis</keyword>
<keyword evidence="7 12" id="KW-0067">ATP-binding</keyword>
<comment type="function">
    <text evidence="12">Catalyzes the addition of an amino acid to the nucleotide precursor UDP-N-acetylmuramoyl-L-alanyl-D-glutamate (UMAG) in the biosynthesis of bacterial cell-wall peptidoglycan.</text>
</comment>
<evidence type="ECO:0000313" key="18">
    <source>
        <dbReference type="Proteomes" id="UP000633365"/>
    </source>
</evidence>
<evidence type="ECO:0000256" key="3">
    <source>
        <dbReference type="ARBA" id="ARBA00022490"/>
    </source>
</evidence>
<evidence type="ECO:0000256" key="13">
    <source>
        <dbReference type="RuleBase" id="RU004135"/>
    </source>
</evidence>
<keyword evidence="4 12" id="KW-0436">Ligase</keyword>
<comment type="caution">
    <text evidence="12">Lacks conserved residue(s) required for the propagation of feature annotation.</text>
</comment>
<dbReference type="InterPro" id="IPR036615">
    <property type="entry name" value="Mur_ligase_C_dom_sf"/>
</dbReference>
<dbReference type="Proteomes" id="UP000633365">
    <property type="component" value="Unassembled WGS sequence"/>
</dbReference>
<dbReference type="GO" id="GO:0004326">
    <property type="term" value="F:tetrahydrofolylpolyglutamate synthase activity"/>
    <property type="evidence" value="ECO:0007669"/>
    <property type="project" value="InterPro"/>
</dbReference>
<comment type="caution">
    <text evidence="17">The sequence shown here is derived from an EMBL/GenBank/DDBJ whole genome shotgun (WGS) entry which is preliminary data.</text>
</comment>
<dbReference type="GO" id="GO:0051301">
    <property type="term" value="P:cell division"/>
    <property type="evidence" value="ECO:0007669"/>
    <property type="project" value="UniProtKB-KW"/>
</dbReference>
<evidence type="ECO:0000256" key="10">
    <source>
        <dbReference type="ARBA" id="ARBA00023306"/>
    </source>
</evidence>
<reference evidence="17" key="1">
    <citation type="submission" date="2021-01" db="EMBL/GenBank/DDBJ databases">
        <title>Genome public.</title>
        <authorList>
            <person name="Liu C."/>
            <person name="Sun Q."/>
        </authorList>
    </citation>
    <scope>NUCLEOTIDE SEQUENCE</scope>
    <source>
        <strain evidence="17">M6</strain>
    </source>
</reference>
<dbReference type="InterPro" id="IPR000713">
    <property type="entry name" value="Mur_ligase_N"/>
</dbReference>